<feature type="compositionally biased region" description="Polar residues" evidence="1">
    <location>
        <begin position="17"/>
        <end position="32"/>
    </location>
</feature>
<dbReference type="AlphaFoldDB" id="A0A0V0INX0"/>
<evidence type="ECO:0000256" key="1">
    <source>
        <dbReference type="SAM" id="MobiDB-lite"/>
    </source>
</evidence>
<reference evidence="2" key="1">
    <citation type="submission" date="2015-12" db="EMBL/GenBank/DDBJ databases">
        <title>Gene expression during late stages of embryo sac development: a critical building block for successful pollen-pistil interactions.</title>
        <authorList>
            <person name="Liu Y."/>
            <person name="Joly V."/>
            <person name="Sabar M."/>
            <person name="Matton D.P."/>
        </authorList>
    </citation>
    <scope>NUCLEOTIDE SEQUENCE</scope>
</reference>
<feature type="region of interest" description="Disordered" evidence="1">
    <location>
        <begin position="1"/>
        <end position="77"/>
    </location>
</feature>
<organism evidence="2">
    <name type="scientific">Solanum chacoense</name>
    <name type="common">Chaco potato</name>
    <dbReference type="NCBI Taxonomy" id="4108"/>
    <lineage>
        <taxon>Eukaryota</taxon>
        <taxon>Viridiplantae</taxon>
        <taxon>Streptophyta</taxon>
        <taxon>Embryophyta</taxon>
        <taxon>Tracheophyta</taxon>
        <taxon>Spermatophyta</taxon>
        <taxon>Magnoliopsida</taxon>
        <taxon>eudicotyledons</taxon>
        <taxon>Gunneridae</taxon>
        <taxon>Pentapetalae</taxon>
        <taxon>asterids</taxon>
        <taxon>lamiids</taxon>
        <taxon>Solanales</taxon>
        <taxon>Solanaceae</taxon>
        <taxon>Solanoideae</taxon>
        <taxon>Solaneae</taxon>
        <taxon>Solanum</taxon>
    </lineage>
</organism>
<name>A0A0V0INX0_SOLCH</name>
<sequence>MTRDHRKKTKTIPFSMFSDQTPPFSSNYSLTRKSPPHPHTVLPPFRTRPSSHQITSTTVPPPPSPAFHLRNQPKTPK</sequence>
<feature type="compositionally biased region" description="Basic residues" evidence="1">
    <location>
        <begin position="1"/>
        <end position="10"/>
    </location>
</feature>
<protein>
    <submittedName>
        <fullName evidence="2">Putative ovule protein</fullName>
    </submittedName>
</protein>
<accession>A0A0V0INX0</accession>
<proteinExistence type="predicted"/>
<evidence type="ECO:0000313" key="2">
    <source>
        <dbReference type="EMBL" id="JAP34232.1"/>
    </source>
</evidence>
<dbReference type="EMBL" id="GEDG01004189">
    <property type="protein sequence ID" value="JAP34232.1"/>
    <property type="molecule type" value="Transcribed_RNA"/>
</dbReference>